<evidence type="ECO:0000313" key="4">
    <source>
        <dbReference type="Proteomes" id="UP000075755"/>
    </source>
</evidence>
<evidence type="ECO:0000313" key="2">
    <source>
        <dbReference type="EMBL" id="AMS45195.1"/>
    </source>
</evidence>
<gene>
    <name evidence="2" type="ORF">AA2016_6299</name>
    <name evidence="3" type="ORF">FHS67_001355</name>
</gene>
<dbReference type="Proteomes" id="UP000577697">
    <property type="component" value="Unassembled WGS sequence"/>
</dbReference>
<organism evidence="2 4">
    <name type="scientific">Aminobacter aminovorans</name>
    <name type="common">Chelatobacter heintzii</name>
    <dbReference type="NCBI Taxonomy" id="83263"/>
    <lineage>
        <taxon>Bacteria</taxon>
        <taxon>Pseudomonadati</taxon>
        <taxon>Pseudomonadota</taxon>
        <taxon>Alphaproteobacteria</taxon>
        <taxon>Hyphomicrobiales</taxon>
        <taxon>Phyllobacteriaceae</taxon>
        <taxon>Aminobacter</taxon>
    </lineage>
</organism>
<geneLocation type="plasmid" evidence="2 4">
    <name>pAA02</name>
</geneLocation>
<dbReference type="EMBL" id="JACICB010000004">
    <property type="protein sequence ID" value="MBB3705045.1"/>
    <property type="molecule type" value="Genomic_DNA"/>
</dbReference>
<reference evidence="2 4" key="1">
    <citation type="submission" date="2016-03" db="EMBL/GenBank/DDBJ databases">
        <title>Complete genome of Aminobacter aminovorans KCTC 2477.</title>
        <authorList>
            <person name="Kim K.M."/>
        </authorList>
    </citation>
    <scope>NUCLEOTIDE SEQUENCE [LARGE SCALE GENOMIC DNA]</scope>
    <source>
        <strain evidence="2 4">KCTC 2477</strain>
        <plasmid evidence="2 4">pAA02</plasmid>
    </source>
</reference>
<keyword evidence="2" id="KW-0614">Plasmid</keyword>
<keyword evidence="5" id="KW-1185">Reference proteome</keyword>
<dbReference type="Proteomes" id="UP000075755">
    <property type="component" value="Plasmid pAA02"/>
</dbReference>
<reference evidence="3 5" key="2">
    <citation type="submission" date="2020-08" db="EMBL/GenBank/DDBJ databases">
        <title>Genomic Encyclopedia of Type Strains, Phase IV (KMG-IV): sequencing the most valuable type-strain genomes for metagenomic binning, comparative biology and taxonomic classification.</title>
        <authorList>
            <person name="Goeker M."/>
        </authorList>
    </citation>
    <scope>NUCLEOTIDE SEQUENCE [LARGE SCALE GENOMIC DNA]</scope>
    <source>
        <strain evidence="3 5">DSM 10368</strain>
    </source>
</reference>
<proteinExistence type="predicted"/>
<evidence type="ECO:0000313" key="5">
    <source>
        <dbReference type="Proteomes" id="UP000577697"/>
    </source>
</evidence>
<feature type="region of interest" description="Disordered" evidence="1">
    <location>
        <begin position="1"/>
        <end position="76"/>
    </location>
</feature>
<evidence type="ECO:0000313" key="3">
    <source>
        <dbReference type="EMBL" id="MBB3705045.1"/>
    </source>
</evidence>
<sequence>MTRHGMVHASAAAAAPPATDTRAPTANADANMRPPGPVPGRQYRAMEQRSGLSASTSALPIGSRANADIGRSSKSP</sequence>
<evidence type="ECO:0000256" key="1">
    <source>
        <dbReference type="SAM" id="MobiDB-lite"/>
    </source>
</evidence>
<name>A0AAC9FEQ9_AMIAI</name>
<dbReference type="AlphaFoldDB" id="A0AAC9FEQ9"/>
<protein>
    <submittedName>
        <fullName evidence="2">Uncharacterized protein</fullName>
    </submittedName>
</protein>
<dbReference type="EMBL" id="CP015007">
    <property type="protein sequence ID" value="AMS45195.1"/>
    <property type="molecule type" value="Genomic_DNA"/>
</dbReference>
<feature type="compositionally biased region" description="Low complexity" evidence="1">
    <location>
        <begin position="9"/>
        <end position="31"/>
    </location>
</feature>
<dbReference type="KEGG" id="aak:AA2016_6299"/>
<accession>A0AAC9FEQ9</accession>